<protein>
    <submittedName>
        <fullName evidence="2">Type II toxin-antitoxin system VapC family toxin</fullName>
    </submittedName>
</protein>
<name>A0A7V8NX86_9BACT</name>
<evidence type="ECO:0000313" key="3">
    <source>
        <dbReference type="Proteomes" id="UP000567293"/>
    </source>
</evidence>
<dbReference type="InterPro" id="IPR002716">
    <property type="entry name" value="PIN_dom"/>
</dbReference>
<evidence type="ECO:0000313" key="2">
    <source>
        <dbReference type="EMBL" id="MBA0089112.1"/>
    </source>
</evidence>
<dbReference type="SUPFAM" id="SSF88723">
    <property type="entry name" value="PIN domain-like"/>
    <property type="match status" value="1"/>
</dbReference>
<dbReference type="EMBL" id="JACDQQ010002840">
    <property type="protein sequence ID" value="MBA0089112.1"/>
    <property type="molecule type" value="Genomic_DNA"/>
</dbReference>
<gene>
    <name evidence="2" type="ORF">HRJ53_29330</name>
</gene>
<reference evidence="2" key="1">
    <citation type="submission" date="2020-06" db="EMBL/GenBank/DDBJ databases">
        <title>Legume-microbial interactions unlock mineral nutrients during tropical forest succession.</title>
        <authorList>
            <person name="Epihov D.Z."/>
        </authorList>
    </citation>
    <scope>NUCLEOTIDE SEQUENCE [LARGE SCALE GENOMIC DNA]</scope>
    <source>
        <strain evidence="2">Pan2503</strain>
    </source>
</reference>
<keyword evidence="3" id="KW-1185">Reference proteome</keyword>
<evidence type="ECO:0000259" key="1">
    <source>
        <dbReference type="Pfam" id="PF01850"/>
    </source>
</evidence>
<dbReference type="Pfam" id="PF01850">
    <property type="entry name" value="PIN"/>
    <property type="match status" value="1"/>
</dbReference>
<dbReference type="InterPro" id="IPR052919">
    <property type="entry name" value="TA_system_RNase"/>
</dbReference>
<sequence length="126" mass="14391">MRVLLDAVAFLFAIENPDRLSRTARAMMREPANQRELSVVSLAEFAMKNAAGKLNLSREDALEALRRLQVSLVPYAEAHVLQLMTLPVHHRDPFDRMLIAQALAEDVPVMTCDKEFRKYKGLEVIW</sequence>
<comment type="caution">
    <text evidence="2">The sequence shown here is derived from an EMBL/GenBank/DDBJ whole genome shotgun (WGS) entry which is preliminary data.</text>
</comment>
<dbReference type="CDD" id="cd09872">
    <property type="entry name" value="PIN_Sll0205-like"/>
    <property type="match status" value="1"/>
</dbReference>
<accession>A0A7V8NX86</accession>
<dbReference type="PANTHER" id="PTHR36173">
    <property type="entry name" value="RIBONUCLEASE VAPC16-RELATED"/>
    <property type="match status" value="1"/>
</dbReference>
<proteinExistence type="predicted"/>
<dbReference type="AlphaFoldDB" id="A0A7V8NX86"/>
<dbReference type="PANTHER" id="PTHR36173:SF2">
    <property type="entry name" value="RIBONUCLEASE VAPC16"/>
    <property type="match status" value="1"/>
</dbReference>
<dbReference type="InterPro" id="IPR029060">
    <property type="entry name" value="PIN-like_dom_sf"/>
</dbReference>
<dbReference type="InterPro" id="IPR041705">
    <property type="entry name" value="PIN_Sll0205"/>
</dbReference>
<organism evidence="2 3">
    <name type="scientific">Candidatus Acidiferrum panamense</name>
    <dbReference type="NCBI Taxonomy" id="2741543"/>
    <lineage>
        <taxon>Bacteria</taxon>
        <taxon>Pseudomonadati</taxon>
        <taxon>Acidobacteriota</taxon>
        <taxon>Terriglobia</taxon>
        <taxon>Candidatus Acidiferrales</taxon>
        <taxon>Candidatus Acidiferrum</taxon>
    </lineage>
</organism>
<dbReference type="Gene3D" id="3.40.50.1010">
    <property type="entry name" value="5'-nuclease"/>
    <property type="match status" value="1"/>
</dbReference>
<dbReference type="Proteomes" id="UP000567293">
    <property type="component" value="Unassembled WGS sequence"/>
</dbReference>
<feature type="domain" description="PIN" evidence="1">
    <location>
        <begin position="3"/>
        <end position="121"/>
    </location>
</feature>